<evidence type="ECO:0000313" key="7">
    <source>
        <dbReference type="Proteomes" id="UP001196980"/>
    </source>
</evidence>
<feature type="transmembrane region" description="Helical" evidence="5">
    <location>
        <begin position="132"/>
        <end position="155"/>
    </location>
</feature>
<keyword evidence="4 5" id="KW-0472">Membrane</keyword>
<feature type="transmembrane region" description="Helical" evidence="5">
    <location>
        <begin position="167"/>
        <end position="189"/>
    </location>
</feature>
<dbReference type="PANTHER" id="PTHR43359">
    <property type="entry name" value="FORMATE HYDROGENLYASE SUBUNIT 4"/>
    <property type="match status" value="1"/>
</dbReference>
<dbReference type="Pfam" id="PF00146">
    <property type="entry name" value="NADHdh"/>
    <property type="match status" value="1"/>
</dbReference>
<evidence type="ECO:0000256" key="4">
    <source>
        <dbReference type="ARBA" id="ARBA00023136"/>
    </source>
</evidence>
<accession>A0ABS6RXA6</accession>
<dbReference type="Proteomes" id="UP001196980">
    <property type="component" value="Unassembled WGS sequence"/>
</dbReference>
<evidence type="ECO:0000256" key="1">
    <source>
        <dbReference type="ARBA" id="ARBA00004141"/>
    </source>
</evidence>
<dbReference type="RefSeq" id="WP_218251898.1">
    <property type="nucleotide sequence ID" value="NZ_JABXWD010000088.1"/>
</dbReference>
<keyword evidence="7" id="KW-1185">Reference proteome</keyword>
<gene>
    <name evidence="6" type="ORF">HWQ67_06660</name>
</gene>
<comment type="subcellular location">
    <subcellularLocation>
        <location evidence="1">Membrane</location>
        <topology evidence="1">Multi-pass membrane protein</topology>
    </subcellularLocation>
</comment>
<dbReference type="EMBL" id="JABXWD010000088">
    <property type="protein sequence ID" value="MBV6341263.1"/>
    <property type="molecule type" value="Genomic_DNA"/>
</dbReference>
<proteinExistence type="predicted"/>
<feature type="transmembrane region" description="Helical" evidence="5">
    <location>
        <begin position="245"/>
        <end position="266"/>
    </location>
</feature>
<dbReference type="InterPro" id="IPR001694">
    <property type="entry name" value="NADH_UbQ_OxRdtase_su1/FPO"/>
</dbReference>
<feature type="transmembrane region" description="Helical" evidence="5">
    <location>
        <begin position="278"/>
        <end position="299"/>
    </location>
</feature>
<keyword evidence="2 5" id="KW-0812">Transmembrane</keyword>
<feature type="transmembrane region" description="Helical" evidence="5">
    <location>
        <begin position="209"/>
        <end position="233"/>
    </location>
</feature>
<organism evidence="6 7">
    <name type="scientific">Candidatus Magnetobacterium casense</name>
    <dbReference type="NCBI Taxonomy" id="1455061"/>
    <lineage>
        <taxon>Bacteria</taxon>
        <taxon>Pseudomonadati</taxon>
        <taxon>Nitrospirota</taxon>
        <taxon>Thermodesulfovibrionia</taxon>
        <taxon>Thermodesulfovibrionales</taxon>
        <taxon>Candidatus Magnetobacteriaceae</taxon>
        <taxon>Candidatus Magnetobacterium</taxon>
    </lineage>
</organism>
<sequence length="302" mass="31849">MTEFFRYVLMLLLSVVVVGVIGKVRAVYCGRYGEPVLQPVWDIVKLLRRPHRLLNPDVSWVFRLAPSVALATVMSAAVVVPTGSGGATAGALMAFNGDFLFFAYTIALGRFFVVLAILDTNSNSGALAAGRYAYIAALMEPAFLMIMAVVAMRTAKVSFVEFCQNTAPVATICAVVVLMVSATVEAGLMPVDDQTTPDKLTMLNNSAPLHYSGVDLAMMRVATALKLTIYASLAVTMLMPPTTSALAGISLYVAGMLLTAVVIGVVESLCVRLTTAHVAQFIVGTTAVALIALAVAAFGSSR</sequence>
<name>A0ABS6RXA6_9BACT</name>
<protein>
    <submittedName>
        <fullName evidence="6">NADH-quinone oxidoreductase subunit H</fullName>
    </submittedName>
</protein>
<evidence type="ECO:0000256" key="3">
    <source>
        <dbReference type="ARBA" id="ARBA00022989"/>
    </source>
</evidence>
<feature type="transmembrane region" description="Helical" evidence="5">
    <location>
        <begin position="101"/>
        <end position="120"/>
    </location>
</feature>
<evidence type="ECO:0000313" key="6">
    <source>
        <dbReference type="EMBL" id="MBV6341263.1"/>
    </source>
</evidence>
<reference evidence="6 7" key="1">
    <citation type="journal article" date="2020" name="J Geophys Res Biogeosci">
        <title>Magnetotaxis as an Adaptation to Enable Bacterial Shuttling of Microbial Sulfur and Sulfur Cycling Across Aquatic Oxic#Anoxic Interfaces.</title>
        <authorList>
            <person name="Li J."/>
            <person name="Liu P."/>
            <person name="Wang J."/>
            <person name="Roberts A.P."/>
            <person name="Pan Y."/>
        </authorList>
    </citation>
    <scope>NUCLEOTIDE SEQUENCE [LARGE SCALE GENOMIC DNA]</scope>
    <source>
        <strain evidence="6 7">MYR-1_YQ</strain>
    </source>
</reference>
<dbReference type="PANTHER" id="PTHR43359:SF1">
    <property type="entry name" value="FORMATE HYDROGENLYASE SUBUNIT 4-RELATED"/>
    <property type="match status" value="1"/>
</dbReference>
<evidence type="ECO:0000256" key="2">
    <source>
        <dbReference type="ARBA" id="ARBA00022692"/>
    </source>
</evidence>
<comment type="caution">
    <text evidence="6">The sequence shown here is derived from an EMBL/GenBank/DDBJ whole genome shotgun (WGS) entry which is preliminary data.</text>
</comment>
<evidence type="ECO:0000256" key="5">
    <source>
        <dbReference type="SAM" id="Phobius"/>
    </source>
</evidence>
<keyword evidence="3 5" id="KW-1133">Transmembrane helix</keyword>
<dbReference type="InterPro" id="IPR052561">
    <property type="entry name" value="ComplexI_Subunit1"/>
</dbReference>